<evidence type="ECO:0000256" key="1">
    <source>
        <dbReference type="SAM" id="MobiDB-lite"/>
    </source>
</evidence>
<feature type="region of interest" description="Disordered" evidence="1">
    <location>
        <begin position="1"/>
        <end position="27"/>
    </location>
</feature>
<gene>
    <name evidence="2" type="ORF">HUJ06_009372</name>
</gene>
<sequence length="41" mass="5039">MEMEKKNEESENRKKKKLMPKLRVGGRLNVKHRRVFLSKRE</sequence>
<dbReference type="EMBL" id="DUZY01000003">
    <property type="protein sequence ID" value="DAD30521.1"/>
    <property type="molecule type" value="Genomic_DNA"/>
</dbReference>
<dbReference type="Proteomes" id="UP000607653">
    <property type="component" value="Unassembled WGS sequence"/>
</dbReference>
<feature type="compositionally biased region" description="Basic and acidic residues" evidence="1">
    <location>
        <begin position="1"/>
        <end position="12"/>
    </location>
</feature>
<proteinExistence type="predicted"/>
<organism evidence="2 3">
    <name type="scientific">Nelumbo nucifera</name>
    <name type="common">Sacred lotus</name>
    <dbReference type="NCBI Taxonomy" id="4432"/>
    <lineage>
        <taxon>Eukaryota</taxon>
        <taxon>Viridiplantae</taxon>
        <taxon>Streptophyta</taxon>
        <taxon>Embryophyta</taxon>
        <taxon>Tracheophyta</taxon>
        <taxon>Spermatophyta</taxon>
        <taxon>Magnoliopsida</taxon>
        <taxon>Proteales</taxon>
        <taxon>Nelumbonaceae</taxon>
        <taxon>Nelumbo</taxon>
    </lineage>
</organism>
<name>A0A822YGA4_NELNU</name>
<evidence type="ECO:0000313" key="2">
    <source>
        <dbReference type="EMBL" id="DAD30521.1"/>
    </source>
</evidence>
<accession>A0A822YGA4</accession>
<dbReference type="AlphaFoldDB" id="A0A822YGA4"/>
<reference evidence="2 3" key="1">
    <citation type="journal article" date="2020" name="Mol. Biol. Evol.">
        <title>Distinct Expression and Methylation Patterns for Genes with Different Fates following a Single Whole-Genome Duplication in Flowering Plants.</title>
        <authorList>
            <person name="Shi T."/>
            <person name="Rahmani R.S."/>
            <person name="Gugger P.F."/>
            <person name="Wang M."/>
            <person name="Li H."/>
            <person name="Zhang Y."/>
            <person name="Li Z."/>
            <person name="Wang Q."/>
            <person name="Van de Peer Y."/>
            <person name="Marchal K."/>
            <person name="Chen J."/>
        </authorList>
    </citation>
    <scope>NUCLEOTIDE SEQUENCE [LARGE SCALE GENOMIC DNA]</scope>
    <source>
        <tissue evidence="2">Leaf</tissue>
    </source>
</reference>
<comment type="caution">
    <text evidence="2">The sequence shown here is derived from an EMBL/GenBank/DDBJ whole genome shotgun (WGS) entry which is preliminary data.</text>
</comment>
<keyword evidence="3" id="KW-1185">Reference proteome</keyword>
<evidence type="ECO:0000313" key="3">
    <source>
        <dbReference type="Proteomes" id="UP000607653"/>
    </source>
</evidence>
<protein>
    <submittedName>
        <fullName evidence="2">Uncharacterized protein</fullName>
    </submittedName>
</protein>